<feature type="compositionally biased region" description="Low complexity" evidence="1">
    <location>
        <begin position="70"/>
        <end position="82"/>
    </location>
</feature>
<feature type="region of interest" description="Disordered" evidence="1">
    <location>
        <begin position="38"/>
        <end position="127"/>
    </location>
</feature>
<keyword evidence="2" id="KW-0812">Transmembrane</keyword>
<evidence type="ECO:0000256" key="1">
    <source>
        <dbReference type="SAM" id="MobiDB-lite"/>
    </source>
</evidence>
<evidence type="ECO:0000313" key="3">
    <source>
        <dbReference type="EMBL" id="MFC4101232.1"/>
    </source>
</evidence>
<reference evidence="4" key="1">
    <citation type="journal article" date="2019" name="Int. J. Syst. Evol. Microbiol.">
        <title>The Global Catalogue of Microorganisms (GCM) 10K type strain sequencing project: providing services to taxonomists for standard genome sequencing and annotation.</title>
        <authorList>
            <consortium name="The Broad Institute Genomics Platform"/>
            <consortium name="The Broad Institute Genome Sequencing Center for Infectious Disease"/>
            <person name="Wu L."/>
            <person name="Ma J."/>
        </authorList>
    </citation>
    <scope>NUCLEOTIDE SEQUENCE [LARGE SCALE GENOMIC DNA]</scope>
    <source>
        <strain evidence="4">IBRC-M 10987</strain>
    </source>
</reference>
<gene>
    <name evidence="3" type="ORF">ACFOZ8_16450</name>
</gene>
<evidence type="ECO:0000256" key="2">
    <source>
        <dbReference type="SAM" id="Phobius"/>
    </source>
</evidence>
<dbReference type="EMBL" id="JBHSAM010000028">
    <property type="protein sequence ID" value="MFC4101232.1"/>
    <property type="molecule type" value="Genomic_DNA"/>
</dbReference>
<feature type="compositionally biased region" description="Basic and acidic residues" evidence="1">
    <location>
        <begin position="116"/>
        <end position="127"/>
    </location>
</feature>
<accession>A0ABV8K5B2</accession>
<name>A0ABV8K5B2_9BACL</name>
<evidence type="ECO:0000313" key="4">
    <source>
        <dbReference type="Proteomes" id="UP001595715"/>
    </source>
</evidence>
<comment type="caution">
    <text evidence="3">The sequence shown here is derived from an EMBL/GenBank/DDBJ whole genome shotgun (WGS) entry which is preliminary data.</text>
</comment>
<keyword evidence="2" id="KW-1133">Transmembrane helix</keyword>
<dbReference type="RefSeq" id="WP_377719853.1">
    <property type="nucleotide sequence ID" value="NZ_JBHSAM010000028.1"/>
</dbReference>
<proteinExistence type="predicted"/>
<dbReference type="Proteomes" id="UP001595715">
    <property type="component" value="Unassembled WGS sequence"/>
</dbReference>
<keyword evidence="2" id="KW-0472">Membrane</keyword>
<keyword evidence="4" id="KW-1185">Reference proteome</keyword>
<organism evidence="3 4">
    <name type="scientific">Paenibacillus xanthanilyticus</name>
    <dbReference type="NCBI Taxonomy" id="1783531"/>
    <lineage>
        <taxon>Bacteria</taxon>
        <taxon>Bacillati</taxon>
        <taxon>Bacillota</taxon>
        <taxon>Bacilli</taxon>
        <taxon>Bacillales</taxon>
        <taxon>Paenibacillaceae</taxon>
        <taxon>Paenibacillus</taxon>
    </lineage>
</organism>
<protein>
    <submittedName>
        <fullName evidence="3">Uncharacterized protein</fullName>
    </submittedName>
</protein>
<sequence>MWEQVVGNMPSGTSFYCAFLSAAIPYLVYIVNQRLHQYGDPPWVHTNEQGLEQDANAGGSKPDQDAGADKQQSSKGQSSKQQASEHDEAGIGPDSATSAMPVDRQAEGAATGQSASDKEDEAKTAGS</sequence>
<feature type="transmembrane region" description="Helical" evidence="2">
    <location>
        <begin position="12"/>
        <end position="31"/>
    </location>
</feature>